<evidence type="ECO:0000313" key="4">
    <source>
        <dbReference type="EMBL" id="QEG34508.1"/>
    </source>
</evidence>
<dbReference type="GO" id="GO:0009306">
    <property type="term" value="P:protein secretion"/>
    <property type="evidence" value="ECO:0007669"/>
    <property type="project" value="InterPro"/>
</dbReference>
<feature type="compositionally biased region" description="Low complexity" evidence="2">
    <location>
        <begin position="1094"/>
        <end position="1106"/>
    </location>
</feature>
<organism evidence="4 5">
    <name type="scientific">Bythopirellula goksoeyrii</name>
    <dbReference type="NCBI Taxonomy" id="1400387"/>
    <lineage>
        <taxon>Bacteria</taxon>
        <taxon>Pseudomonadati</taxon>
        <taxon>Planctomycetota</taxon>
        <taxon>Planctomycetia</taxon>
        <taxon>Pirellulales</taxon>
        <taxon>Lacipirellulaceae</taxon>
        <taxon>Bythopirellula</taxon>
    </lineage>
</organism>
<gene>
    <name evidence="4" type="ORF">Pr1d_17880</name>
</gene>
<dbReference type="PROSITE" id="PS00875">
    <property type="entry name" value="T2SP_D"/>
    <property type="match status" value="1"/>
</dbReference>
<dbReference type="InterPro" id="IPR011990">
    <property type="entry name" value="TPR-like_helical_dom_sf"/>
</dbReference>
<dbReference type="KEGG" id="bgok:Pr1d_17880"/>
<dbReference type="InterPro" id="IPR051808">
    <property type="entry name" value="Type_IV_pilus_biogenesis"/>
</dbReference>
<dbReference type="PANTHER" id="PTHR30604">
    <property type="entry name" value="PROTEIN TRANSPORT PROTEIN HOFQ"/>
    <property type="match status" value="1"/>
</dbReference>
<reference evidence="4 5" key="1">
    <citation type="submission" date="2019-08" db="EMBL/GenBank/DDBJ databases">
        <title>Deep-cultivation of Planctomycetes and their phenomic and genomic characterization uncovers novel biology.</title>
        <authorList>
            <person name="Wiegand S."/>
            <person name="Jogler M."/>
            <person name="Boedeker C."/>
            <person name="Pinto D."/>
            <person name="Vollmers J."/>
            <person name="Rivas-Marin E."/>
            <person name="Kohn T."/>
            <person name="Peeters S.H."/>
            <person name="Heuer A."/>
            <person name="Rast P."/>
            <person name="Oberbeckmann S."/>
            <person name="Bunk B."/>
            <person name="Jeske O."/>
            <person name="Meyerdierks A."/>
            <person name="Storesund J.E."/>
            <person name="Kallscheuer N."/>
            <person name="Luecker S."/>
            <person name="Lage O.M."/>
            <person name="Pohl T."/>
            <person name="Merkel B.J."/>
            <person name="Hornburger P."/>
            <person name="Mueller R.-W."/>
            <person name="Bruemmer F."/>
            <person name="Labrenz M."/>
            <person name="Spormann A.M."/>
            <person name="Op den Camp H."/>
            <person name="Overmann J."/>
            <person name="Amann R."/>
            <person name="Jetten M.S.M."/>
            <person name="Mascher T."/>
            <person name="Medema M.H."/>
            <person name="Devos D.P."/>
            <person name="Kaster A.-K."/>
            <person name="Ovreas L."/>
            <person name="Rohde M."/>
            <person name="Galperin M.Y."/>
            <person name="Jogler C."/>
        </authorList>
    </citation>
    <scope>NUCLEOTIDE SEQUENCE [LARGE SCALE GENOMIC DNA]</scope>
    <source>
        <strain evidence="4 5">Pr1d</strain>
    </source>
</reference>
<evidence type="ECO:0000259" key="3">
    <source>
        <dbReference type="Pfam" id="PF00263"/>
    </source>
</evidence>
<dbReference type="InterPro" id="IPR004846">
    <property type="entry name" value="T2SS/T3SS_dom"/>
</dbReference>
<dbReference type="EMBL" id="CP042913">
    <property type="protein sequence ID" value="QEG34508.1"/>
    <property type="molecule type" value="Genomic_DNA"/>
</dbReference>
<evidence type="ECO:0000256" key="1">
    <source>
        <dbReference type="RuleBase" id="RU004003"/>
    </source>
</evidence>
<name>A0A5B9Q656_9BACT</name>
<sequence length="1214" mass="132362">MIAILVPAAPSTGAETYNTAQSSAVLTLSDVDSLLSRTRQAMAQGDYSLADTLLQRAENAKPTYPVLHFGDTPARVRRDLDKLISNRPSGSVQKSASNQVANPFANPEQVVAKETSSSNPVATQPKSREACDRLLLAARQSLVVGDLPQAAKHLETARTFQVEYAESEDSPTRIAQSIAELQHLESTKDNSASWKHSYAKFLVTQGDALLNWGDLENAERAASEAAGLNSALGIEDTNPIKLLSRIRETRRAKLAQSNANNVTVDQVAANTAEPQGSAANRMLLDQSVAPAAAAVPIDLTLPNLDQTPAIPKIAQLPTTEPEPLPLAEDVVTKDLAPEMMDPFALLQEGEVALRAGDRAQALKLFRQAYKRRGELDLTNQQQLQDHLQMLSASPEKSPSSATGNTLIDAATSGQVVIARQLAAEIGKRQTEAAKLRETDPRQSLAILEEAGELVTKSELDQSTKTQLQRRLELSIAETQRYIKEHQSEIELDEANNKVLEEVDRKRAVKIQVQEKIAEMVDQFNRLIDEHRYAEAEVVAQRLYEMAPEEPVAQQVWQSAKFIRREKLNQEIANIAEDGFMRVTQDIRLTAAEGMRDSNDPITYDIEHWKDIPNRKGSSDRNSYRTERELEIERKLRTPVLPSYNNMPLSEVVDGLSKLAGINIHLDPRGLSQEGVQSDATVTLNLGKEISLKSALSLILEPLHLTYMIKDEVLKITSEQIRDGDLITRTYNVADLVIPIPNFVPSNNMGLQGLINDAYAAVPFSNGARQSAPVAMVPGAPPQDGMMPGGAMAQQFGANSGAPGASSVPMGGGPGGLGGAANADFDSLIDLIVTTVEYDSWMENGSGEGEIQPFPTNLSLVISQTQKVHDQIRDLLEQLRRLQDLQVTIEVRFIRLSDQFFERIGIDFDFNIEDGTHIANLTNTANPVFEPSRASATVGISSNPTGLTDPLPDFTVDLDIPYRNNSFSLTEPTVGGFQDVGSFGFAILSDIEAFFLINASQGDQRSNVLQAPKVTLFNGQQGIVADTSLRPFVISVIPVVGEFAAAQQPVIVVLSEGTLLTVQAVVSDDRRYVRLTLVPFFSQIGDVDTFTFEGSETTSVSNSTNSGQDGNDETEDNAEQITRSGTTVQLPTFQIITVATTVSVPDGGTVLLGGVKRLSEQRSEFGVPLLGKIPYVDRLFRNVGIGRDTNSLMMMVTPHIIIQEEEEERLGISQE</sequence>
<dbReference type="RefSeq" id="WP_168205129.1">
    <property type="nucleotide sequence ID" value="NZ_CP042913.1"/>
</dbReference>
<feature type="domain" description="Type II/III secretion system secretin-like" evidence="3">
    <location>
        <begin position="1000"/>
        <end position="1200"/>
    </location>
</feature>
<protein>
    <submittedName>
        <fullName evidence="4">Outer membrane porin HofQ</fullName>
    </submittedName>
</protein>
<dbReference type="Proteomes" id="UP000323917">
    <property type="component" value="Chromosome"/>
</dbReference>
<proteinExistence type="inferred from homology"/>
<comment type="similarity">
    <text evidence="1">Belongs to the bacterial secretin family.</text>
</comment>
<evidence type="ECO:0000313" key="5">
    <source>
        <dbReference type="Proteomes" id="UP000323917"/>
    </source>
</evidence>
<evidence type="ECO:0000256" key="2">
    <source>
        <dbReference type="SAM" id="MobiDB-lite"/>
    </source>
</evidence>
<dbReference type="InterPro" id="IPR004845">
    <property type="entry name" value="T2SS_GspD_CS"/>
</dbReference>
<dbReference type="PANTHER" id="PTHR30604:SF1">
    <property type="entry name" value="DNA UTILIZATION PROTEIN HOFQ"/>
    <property type="match status" value="1"/>
</dbReference>
<dbReference type="SUPFAM" id="SSF48452">
    <property type="entry name" value="TPR-like"/>
    <property type="match status" value="1"/>
</dbReference>
<dbReference type="AlphaFoldDB" id="A0A5B9Q656"/>
<accession>A0A5B9Q656</accession>
<keyword evidence="5" id="KW-1185">Reference proteome</keyword>
<feature type="region of interest" description="Disordered" evidence="2">
    <location>
        <begin position="1094"/>
        <end position="1118"/>
    </location>
</feature>
<dbReference type="Pfam" id="PF00263">
    <property type="entry name" value="Secretin"/>
    <property type="match status" value="1"/>
</dbReference>